<keyword evidence="5 7" id="KW-1133">Transmembrane helix</keyword>
<evidence type="ECO:0000256" key="2">
    <source>
        <dbReference type="ARBA" id="ARBA00022448"/>
    </source>
</evidence>
<evidence type="ECO:0000256" key="6">
    <source>
        <dbReference type="ARBA" id="ARBA00023136"/>
    </source>
</evidence>
<dbReference type="Pfam" id="PF03547">
    <property type="entry name" value="Mem_trans"/>
    <property type="match status" value="1"/>
</dbReference>
<keyword evidence="9" id="KW-1185">Reference proteome</keyword>
<evidence type="ECO:0000256" key="7">
    <source>
        <dbReference type="SAM" id="Phobius"/>
    </source>
</evidence>
<sequence length="311" mass="31929">MFAPLVSLIPIYLLILLGYVAIRSGLIDPAGLPHISRFALYICIPVVVASAVSRVGGTSQFNPQFIAGYALASFLVMLAAALVLRRLFGMGPGAAWVLGLGAGASNSMFLGLPIALILIPDLVDTLIVHVVVTENIFGIPVAVTIADVVARTRRLSTAEAIRDTLRRMAVNPALLGLVAGLICAASGLPLPAPLETTRTLMIAAAPVLALFVVGGTVAGARMTEIGGPVFLVAFGKLVVHPAVVYAVLMILPGVPSELAVGGLIFACVPMLSIYTIFAARHGAERIAASAMGVTTLAGAITVGAVVMLLHG</sequence>
<evidence type="ECO:0000313" key="9">
    <source>
        <dbReference type="Proteomes" id="UP000198728"/>
    </source>
</evidence>
<evidence type="ECO:0000256" key="4">
    <source>
        <dbReference type="ARBA" id="ARBA00022692"/>
    </source>
</evidence>
<dbReference type="InterPro" id="IPR004776">
    <property type="entry name" value="Mem_transp_PIN-like"/>
</dbReference>
<keyword evidence="4 7" id="KW-0812">Transmembrane</keyword>
<dbReference type="EMBL" id="FOLG01000009">
    <property type="protein sequence ID" value="SFC79231.1"/>
    <property type="molecule type" value="Genomic_DNA"/>
</dbReference>
<feature type="transmembrane region" description="Helical" evidence="7">
    <location>
        <begin position="230"/>
        <end position="252"/>
    </location>
</feature>
<organism evidence="8 9">
    <name type="scientific">Tropicimonas isoalkanivorans</name>
    <dbReference type="NCBI Taxonomy" id="441112"/>
    <lineage>
        <taxon>Bacteria</taxon>
        <taxon>Pseudomonadati</taxon>
        <taxon>Pseudomonadota</taxon>
        <taxon>Alphaproteobacteria</taxon>
        <taxon>Rhodobacterales</taxon>
        <taxon>Roseobacteraceae</taxon>
        <taxon>Tropicimonas</taxon>
    </lineage>
</organism>
<dbReference type="GO" id="GO:0016020">
    <property type="term" value="C:membrane"/>
    <property type="evidence" value="ECO:0007669"/>
    <property type="project" value="UniProtKB-SubCell"/>
</dbReference>
<dbReference type="PANTHER" id="PTHR36838:SF1">
    <property type="entry name" value="SLR1864 PROTEIN"/>
    <property type="match status" value="1"/>
</dbReference>
<feature type="transmembrane region" description="Helical" evidence="7">
    <location>
        <begin position="38"/>
        <end position="57"/>
    </location>
</feature>
<feature type="transmembrane region" description="Helical" evidence="7">
    <location>
        <begin position="6"/>
        <end position="26"/>
    </location>
</feature>
<gene>
    <name evidence="8" type="ORF">SAMN04488094_109116</name>
</gene>
<feature type="transmembrane region" description="Helical" evidence="7">
    <location>
        <begin position="96"/>
        <end position="120"/>
    </location>
</feature>
<keyword evidence="6 7" id="KW-0472">Membrane</keyword>
<proteinExistence type="predicted"/>
<evidence type="ECO:0000256" key="1">
    <source>
        <dbReference type="ARBA" id="ARBA00004141"/>
    </source>
</evidence>
<keyword evidence="2" id="KW-0813">Transport</keyword>
<feature type="transmembrane region" description="Helical" evidence="7">
    <location>
        <begin position="200"/>
        <end position="218"/>
    </location>
</feature>
<dbReference type="GO" id="GO:0055085">
    <property type="term" value="P:transmembrane transport"/>
    <property type="evidence" value="ECO:0007669"/>
    <property type="project" value="InterPro"/>
</dbReference>
<reference evidence="8 9" key="1">
    <citation type="submission" date="2016-10" db="EMBL/GenBank/DDBJ databases">
        <authorList>
            <person name="de Groot N.N."/>
        </authorList>
    </citation>
    <scope>NUCLEOTIDE SEQUENCE [LARGE SCALE GENOMIC DNA]</scope>
    <source>
        <strain evidence="8 9">DSM 19548</strain>
    </source>
</reference>
<dbReference type="STRING" id="441112.SAMN04488094_109116"/>
<feature type="transmembrane region" description="Helical" evidence="7">
    <location>
        <begin position="126"/>
        <end position="149"/>
    </location>
</feature>
<evidence type="ECO:0000313" key="8">
    <source>
        <dbReference type="EMBL" id="SFC79231.1"/>
    </source>
</evidence>
<comment type="subcellular location">
    <subcellularLocation>
        <location evidence="1">Membrane</location>
        <topology evidence="1">Multi-pass membrane protein</topology>
    </subcellularLocation>
</comment>
<feature type="transmembrane region" description="Helical" evidence="7">
    <location>
        <begin position="258"/>
        <end position="279"/>
    </location>
</feature>
<name>A0A1I1M1H8_9RHOB</name>
<keyword evidence="3" id="KW-1003">Cell membrane</keyword>
<evidence type="ECO:0000256" key="5">
    <source>
        <dbReference type="ARBA" id="ARBA00022989"/>
    </source>
</evidence>
<feature type="transmembrane region" description="Helical" evidence="7">
    <location>
        <begin position="286"/>
        <end position="309"/>
    </location>
</feature>
<dbReference type="AlphaFoldDB" id="A0A1I1M1H8"/>
<accession>A0A1I1M1H8</accession>
<evidence type="ECO:0008006" key="10">
    <source>
        <dbReference type="Google" id="ProtNLM"/>
    </source>
</evidence>
<evidence type="ECO:0000256" key="3">
    <source>
        <dbReference type="ARBA" id="ARBA00022475"/>
    </source>
</evidence>
<dbReference type="PANTHER" id="PTHR36838">
    <property type="entry name" value="AUXIN EFFLUX CARRIER FAMILY PROTEIN"/>
    <property type="match status" value="1"/>
</dbReference>
<feature type="transmembrane region" description="Helical" evidence="7">
    <location>
        <begin position="63"/>
        <end position="84"/>
    </location>
</feature>
<feature type="transmembrane region" description="Helical" evidence="7">
    <location>
        <begin position="169"/>
        <end position="188"/>
    </location>
</feature>
<protein>
    <recommendedName>
        <fullName evidence="10">Permease</fullName>
    </recommendedName>
</protein>
<dbReference type="Proteomes" id="UP000198728">
    <property type="component" value="Unassembled WGS sequence"/>
</dbReference>
<dbReference type="RefSeq" id="WP_177208366.1">
    <property type="nucleotide sequence ID" value="NZ_FOLG01000009.1"/>
</dbReference>